<evidence type="ECO:0000256" key="1">
    <source>
        <dbReference type="SAM" id="MobiDB-lite"/>
    </source>
</evidence>
<sequence>VRYFYKWYRSTVERDRRRRRNSRGLKRIGGDDNIASKEASRLKPKSSRNLRKLMVKDCR</sequence>
<feature type="region of interest" description="Disordered" evidence="1">
    <location>
        <begin position="16"/>
        <end position="59"/>
    </location>
</feature>
<feature type="compositionally biased region" description="Basic and acidic residues" evidence="1">
    <location>
        <begin position="28"/>
        <end position="41"/>
    </location>
</feature>
<evidence type="ECO:0000313" key="3">
    <source>
        <dbReference type="Proteomes" id="UP000032141"/>
    </source>
</evidence>
<accession>A0A0D3CVZ3</accession>
<organism evidence="2 3">
    <name type="scientific">Brassica oleracea var. oleracea</name>
    <dbReference type="NCBI Taxonomy" id="109376"/>
    <lineage>
        <taxon>Eukaryota</taxon>
        <taxon>Viridiplantae</taxon>
        <taxon>Streptophyta</taxon>
        <taxon>Embryophyta</taxon>
        <taxon>Tracheophyta</taxon>
        <taxon>Spermatophyta</taxon>
        <taxon>Magnoliopsida</taxon>
        <taxon>eudicotyledons</taxon>
        <taxon>Gunneridae</taxon>
        <taxon>Pentapetalae</taxon>
        <taxon>rosids</taxon>
        <taxon>malvids</taxon>
        <taxon>Brassicales</taxon>
        <taxon>Brassicaceae</taxon>
        <taxon>Brassiceae</taxon>
        <taxon>Brassica</taxon>
    </lineage>
</organism>
<dbReference type="AlphaFoldDB" id="A0A0D3CVZ3"/>
<keyword evidence="3" id="KW-1185">Reference proteome</keyword>
<dbReference type="EnsemblPlants" id="Bo6g081590.1">
    <property type="protein sequence ID" value="Bo6g081590.1"/>
    <property type="gene ID" value="Bo6g081590"/>
</dbReference>
<feature type="compositionally biased region" description="Basic residues" evidence="1">
    <location>
        <begin position="42"/>
        <end position="53"/>
    </location>
</feature>
<reference evidence="2 3" key="1">
    <citation type="journal article" date="2014" name="Genome Biol.">
        <title>Transcriptome and methylome profiling reveals relics of genome dominance in the mesopolyploid Brassica oleracea.</title>
        <authorList>
            <person name="Parkin I.A."/>
            <person name="Koh C."/>
            <person name="Tang H."/>
            <person name="Robinson S.J."/>
            <person name="Kagale S."/>
            <person name="Clarke W.E."/>
            <person name="Town C.D."/>
            <person name="Nixon J."/>
            <person name="Krishnakumar V."/>
            <person name="Bidwell S.L."/>
            <person name="Denoeud F."/>
            <person name="Belcram H."/>
            <person name="Links M.G."/>
            <person name="Just J."/>
            <person name="Clarke C."/>
            <person name="Bender T."/>
            <person name="Huebert T."/>
            <person name="Mason A.S."/>
            <person name="Pires J.C."/>
            <person name="Barker G."/>
            <person name="Moore J."/>
            <person name="Walley P.G."/>
            <person name="Manoli S."/>
            <person name="Batley J."/>
            <person name="Edwards D."/>
            <person name="Nelson M.N."/>
            <person name="Wang X."/>
            <person name="Paterson A.H."/>
            <person name="King G."/>
            <person name="Bancroft I."/>
            <person name="Chalhoub B."/>
            <person name="Sharpe A.G."/>
        </authorList>
    </citation>
    <scope>NUCLEOTIDE SEQUENCE</scope>
    <source>
        <strain evidence="2 3">cv. TO1000</strain>
    </source>
</reference>
<name>A0A0D3CVZ3_BRAOL</name>
<dbReference type="Proteomes" id="UP000032141">
    <property type="component" value="Chromosome C6"/>
</dbReference>
<proteinExistence type="predicted"/>
<evidence type="ECO:0000313" key="2">
    <source>
        <dbReference type="EnsemblPlants" id="Bo6g081590.1"/>
    </source>
</evidence>
<dbReference type="Gramene" id="Bo6g081590.1">
    <property type="protein sequence ID" value="Bo6g081590.1"/>
    <property type="gene ID" value="Bo6g081590"/>
</dbReference>
<protein>
    <submittedName>
        <fullName evidence="2">Uncharacterized protein</fullName>
    </submittedName>
</protein>
<dbReference type="HOGENOM" id="CLU_2967885_0_0_1"/>
<feature type="compositionally biased region" description="Basic residues" evidence="1">
    <location>
        <begin position="16"/>
        <end position="26"/>
    </location>
</feature>
<reference evidence="2" key="2">
    <citation type="submission" date="2015-03" db="UniProtKB">
        <authorList>
            <consortium name="EnsemblPlants"/>
        </authorList>
    </citation>
    <scope>IDENTIFICATION</scope>
</reference>